<evidence type="ECO:0000313" key="2">
    <source>
        <dbReference type="EMBL" id="ABU58085.1"/>
    </source>
</evidence>
<dbReference type="Proteomes" id="UP000000263">
    <property type="component" value="Chromosome"/>
</dbReference>
<dbReference type="SUPFAM" id="SSF52980">
    <property type="entry name" value="Restriction endonuclease-like"/>
    <property type="match status" value="1"/>
</dbReference>
<gene>
    <name evidence="2" type="ordered locus">Rcas_1997</name>
</gene>
<feature type="domain" description="Putative restriction endonuclease" evidence="1">
    <location>
        <begin position="19"/>
        <end position="186"/>
    </location>
</feature>
<dbReference type="InterPro" id="IPR011335">
    <property type="entry name" value="Restrct_endonuc-II-like"/>
</dbReference>
<organism evidence="2 3">
    <name type="scientific">Roseiflexus castenholzii (strain DSM 13941 / HLO8)</name>
    <dbReference type="NCBI Taxonomy" id="383372"/>
    <lineage>
        <taxon>Bacteria</taxon>
        <taxon>Bacillati</taxon>
        <taxon>Chloroflexota</taxon>
        <taxon>Chloroflexia</taxon>
        <taxon>Chloroflexales</taxon>
        <taxon>Roseiflexineae</taxon>
        <taxon>Roseiflexaceae</taxon>
        <taxon>Roseiflexus</taxon>
    </lineage>
</organism>
<accession>A7NKR5</accession>
<dbReference type="PANTHER" id="PTHR35400:SF3">
    <property type="entry name" value="SLL1072 PROTEIN"/>
    <property type="match status" value="1"/>
</dbReference>
<dbReference type="STRING" id="383372.Rcas_1997"/>
<dbReference type="PANTHER" id="PTHR35400">
    <property type="entry name" value="SLR1083 PROTEIN"/>
    <property type="match status" value="1"/>
</dbReference>
<dbReference type="InterPro" id="IPR008538">
    <property type="entry name" value="Uma2"/>
</dbReference>
<dbReference type="Gene3D" id="3.90.1570.10">
    <property type="entry name" value="tt1808, chain A"/>
    <property type="match status" value="1"/>
</dbReference>
<protein>
    <recommendedName>
        <fullName evidence="1">Putative restriction endonuclease domain-containing protein</fullName>
    </recommendedName>
</protein>
<evidence type="ECO:0000259" key="1">
    <source>
        <dbReference type="Pfam" id="PF05685"/>
    </source>
</evidence>
<dbReference type="AlphaFoldDB" id="A7NKR5"/>
<dbReference type="InterPro" id="IPR012296">
    <property type="entry name" value="Nuclease_put_TT1808"/>
</dbReference>
<dbReference type="KEGG" id="rca:Rcas_1997"/>
<dbReference type="RefSeq" id="WP_012120509.1">
    <property type="nucleotide sequence ID" value="NC_009767.1"/>
</dbReference>
<proteinExistence type="predicted"/>
<dbReference type="HOGENOM" id="CLU_100183_0_0_0"/>
<sequence>MTMPAIPYLESGDRLTRAEFERRYEAMPHGTKAELIEGVVYVASPVRFATHGEPHSRIITLLGIYAAATPGVRAGDNATVRLDWANELQPDGLLRIECGASMIDADGYVQGPPEFVAKIAGSSAAQDMHDKLRVYRRSGVQEYLVWLVFEQRIVWFALDAGDYRLIPADPDAITRSRVFPGLWLDLPALVRDDMARALAALQQGIAAAEHAAFVNRLRSVE</sequence>
<keyword evidence="3" id="KW-1185">Reference proteome</keyword>
<dbReference type="OrthoDB" id="152173at2"/>
<name>A7NKR5_ROSCS</name>
<dbReference type="CDD" id="cd06260">
    <property type="entry name" value="DUF820-like"/>
    <property type="match status" value="1"/>
</dbReference>
<reference evidence="2 3" key="1">
    <citation type="submission" date="2007-08" db="EMBL/GenBank/DDBJ databases">
        <title>Complete sequence of Roseiflexus castenholzii DSM 13941.</title>
        <authorList>
            <consortium name="US DOE Joint Genome Institute"/>
            <person name="Copeland A."/>
            <person name="Lucas S."/>
            <person name="Lapidus A."/>
            <person name="Barry K."/>
            <person name="Glavina del Rio T."/>
            <person name="Dalin E."/>
            <person name="Tice H."/>
            <person name="Pitluck S."/>
            <person name="Thompson L.S."/>
            <person name="Brettin T."/>
            <person name="Bruce D."/>
            <person name="Detter J.C."/>
            <person name="Han C."/>
            <person name="Tapia R."/>
            <person name="Schmutz J."/>
            <person name="Larimer F."/>
            <person name="Land M."/>
            <person name="Hauser L."/>
            <person name="Kyrpides N."/>
            <person name="Mikhailova N."/>
            <person name="Bryant D.A."/>
            <person name="Hanada S."/>
            <person name="Tsukatani Y."/>
            <person name="Richardson P."/>
        </authorList>
    </citation>
    <scope>NUCLEOTIDE SEQUENCE [LARGE SCALE GENOMIC DNA]</scope>
    <source>
        <strain evidence="3">DSM 13941 / HLO8</strain>
    </source>
</reference>
<dbReference type="Pfam" id="PF05685">
    <property type="entry name" value="Uma2"/>
    <property type="match status" value="1"/>
</dbReference>
<dbReference type="eggNOG" id="COG4636">
    <property type="taxonomic scope" value="Bacteria"/>
</dbReference>
<evidence type="ECO:0000313" key="3">
    <source>
        <dbReference type="Proteomes" id="UP000000263"/>
    </source>
</evidence>
<dbReference type="EMBL" id="CP000804">
    <property type="protein sequence ID" value="ABU58085.1"/>
    <property type="molecule type" value="Genomic_DNA"/>
</dbReference>